<gene>
    <name evidence="2" type="ORF">TrRE_jg6990</name>
</gene>
<dbReference type="InterPro" id="IPR019399">
    <property type="entry name" value="Parkin_co-regulated_protein"/>
</dbReference>
<evidence type="ECO:0000256" key="1">
    <source>
        <dbReference type="SAM" id="MobiDB-lite"/>
    </source>
</evidence>
<dbReference type="GO" id="GO:0051879">
    <property type="term" value="F:Hsp90 protein binding"/>
    <property type="evidence" value="ECO:0007669"/>
    <property type="project" value="TreeGrafter"/>
</dbReference>
<feature type="compositionally biased region" description="Pro residues" evidence="1">
    <location>
        <begin position="1"/>
        <end position="10"/>
    </location>
</feature>
<dbReference type="SUPFAM" id="SSF48371">
    <property type="entry name" value="ARM repeat"/>
    <property type="match status" value="1"/>
</dbReference>
<feature type="region of interest" description="Disordered" evidence="1">
    <location>
        <begin position="171"/>
        <end position="201"/>
    </location>
</feature>
<name>A0A9W6ZTJ1_9STRA</name>
<dbReference type="Pfam" id="PF10274">
    <property type="entry name" value="ParcG"/>
    <property type="match status" value="1"/>
</dbReference>
<dbReference type="PANTHER" id="PTHR21207:SF2">
    <property type="entry name" value="PARKIN COREGULATED GENE PROTEIN"/>
    <property type="match status" value="1"/>
</dbReference>
<organism evidence="2 3">
    <name type="scientific">Triparma retinervis</name>
    <dbReference type="NCBI Taxonomy" id="2557542"/>
    <lineage>
        <taxon>Eukaryota</taxon>
        <taxon>Sar</taxon>
        <taxon>Stramenopiles</taxon>
        <taxon>Ochrophyta</taxon>
        <taxon>Bolidophyceae</taxon>
        <taxon>Parmales</taxon>
        <taxon>Triparmaceae</taxon>
        <taxon>Triparma</taxon>
    </lineage>
</organism>
<proteinExistence type="predicted"/>
<dbReference type="Proteomes" id="UP001165082">
    <property type="component" value="Unassembled WGS sequence"/>
</dbReference>
<dbReference type="AlphaFoldDB" id="A0A9W6ZTJ1"/>
<dbReference type="EMBL" id="BRXZ01000932">
    <property type="protein sequence ID" value="GMH57806.1"/>
    <property type="molecule type" value="Genomic_DNA"/>
</dbReference>
<feature type="region of interest" description="Disordered" evidence="1">
    <location>
        <begin position="1"/>
        <end position="22"/>
    </location>
</feature>
<dbReference type="GO" id="GO:0030544">
    <property type="term" value="F:Hsp70 protein binding"/>
    <property type="evidence" value="ECO:0007669"/>
    <property type="project" value="TreeGrafter"/>
</dbReference>
<comment type="caution">
    <text evidence="2">The sequence shown here is derived from an EMBL/GenBank/DDBJ whole genome shotgun (WGS) entry which is preliminary data.</text>
</comment>
<accession>A0A9W6ZTJ1</accession>
<dbReference type="InterPro" id="IPR016024">
    <property type="entry name" value="ARM-type_fold"/>
</dbReference>
<sequence length="457" mass="51535">MATPGTPGPTPGSANNGNRPMTAAARTMLADSQAIAASLVVSDIVKKKYRNEEPRPAHLKPPLAESPFGQFPSSYHMRDTWSGNLTCRYRDRTPDRVRRAAKDPVSYLNRNVPKRMTKSVSADVLRTTKSMADLLNATSGEGKEGFAKKFEENEEEELPVHLRSNFNINGSSIIHEAPPRPLTAAERRSARKKEAHRTEKTQELRHVGRYMKKTGKFWIPTSKLTNEDGSASKRPMTAPPIRAVRAAKLKAPKVPRAGAYKKRAIEATVFRKYYSRGDLPVKIDHCAGGNKVLWSSDVRKLDYHVYLPIFVDGLREVDDPYRFLAIQGVIDMIQAAPEKLLPVVPQLILPINNALGTKEPDIICSVLKILQQMLLQNPHVGQAFVPYFRSILPVFNLFRSNEKNLGDMFDYSQRRRLDLGELIRETLEMFELYGGPDAFINIKYMCPTYESCRQRVS</sequence>
<evidence type="ECO:0000313" key="3">
    <source>
        <dbReference type="Proteomes" id="UP001165082"/>
    </source>
</evidence>
<evidence type="ECO:0000313" key="2">
    <source>
        <dbReference type="EMBL" id="GMH57806.1"/>
    </source>
</evidence>
<dbReference type="PANTHER" id="PTHR21207">
    <property type="entry name" value="PARKIN COREGULATED GENE PROTEIN PARK2 COREGULATED"/>
    <property type="match status" value="1"/>
</dbReference>
<reference evidence="2" key="1">
    <citation type="submission" date="2022-07" db="EMBL/GenBank/DDBJ databases">
        <title>Genome analysis of Parmales, a sister group of diatoms, reveals the evolutionary specialization of diatoms from phago-mixotrophs to photoautotrophs.</title>
        <authorList>
            <person name="Ban H."/>
            <person name="Sato S."/>
            <person name="Yoshikawa S."/>
            <person name="Kazumasa Y."/>
            <person name="Nakamura Y."/>
            <person name="Ichinomiya M."/>
            <person name="Saitoh K."/>
            <person name="Sato N."/>
            <person name="Blanc-Mathieu R."/>
            <person name="Endo H."/>
            <person name="Kuwata A."/>
            <person name="Ogata H."/>
        </authorList>
    </citation>
    <scope>NUCLEOTIDE SEQUENCE</scope>
</reference>
<protein>
    <submittedName>
        <fullName evidence="2">Uncharacterized protein</fullName>
    </submittedName>
</protein>
<keyword evidence="3" id="KW-1185">Reference proteome</keyword>
<dbReference type="OrthoDB" id="5954824at2759"/>